<dbReference type="Proteomes" id="UP000583929">
    <property type="component" value="Unassembled WGS sequence"/>
</dbReference>
<reference evidence="4 5" key="1">
    <citation type="journal article" date="2020" name="bioRxiv">
        <title>Sequence and annotation of 42 cannabis genomes reveals extensive copy number variation in cannabinoid synthesis and pathogen resistance genes.</title>
        <authorList>
            <person name="Mckernan K.J."/>
            <person name="Helbert Y."/>
            <person name="Kane L.T."/>
            <person name="Ebling H."/>
            <person name="Zhang L."/>
            <person name="Liu B."/>
            <person name="Eaton Z."/>
            <person name="Mclaughlin S."/>
            <person name="Kingan S."/>
            <person name="Baybayan P."/>
            <person name="Concepcion G."/>
            <person name="Jordan M."/>
            <person name="Riva A."/>
            <person name="Barbazuk W."/>
            <person name="Harkins T."/>
        </authorList>
    </citation>
    <scope>NUCLEOTIDE SEQUENCE [LARGE SCALE GENOMIC DNA]</scope>
    <source>
        <strain evidence="4 5">cv. Jamaican Lion 4</strain>
        <strain evidence="1">Father</strain>
        <strain evidence="2">Mother</strain>
        <tissue evidence="1">Leaf</tissue>
    </source>
</reference>
<dbReference type="Proteomes" id="UP000525078">
    <property type="component" value="Unassembled WGS sequence"/>
</dbReference>
<dbReference type="AlphaFoldDB" id="A0A7J6DJ15"/>
<gene>
    <name evidence="2" type="ORF">F8388_001864</name>
    <name evidence="3" type="ORF">G4B88_020265</name>
    <name evidence="1" type="ORF">G4B88_029194</name>
</gene>
<protein>
    <recommendedName>
        <fullName evidence="6">DUF4283 domain-containing protein</fullName>
    </recommendedName>
</protein>
<accession>A0A7J6DJ15</accession>
<dbReference type="EMBL" id="JAATIQ010000079">
    <property type="protein sequence ID" value="KAF4387250.1"/>
    <property type="molecule type" value="Genomic_DNA"/>
</dbReference>
<sequence length="87" mass="10044">MMVAPLSEDGKWESTDLMTIDIWVETMGMPPPFLTKKCIEQMAKRMGTLIQANEVRKNGVVVNHYLHFHVRLKLVVPLLARVSLLYY</sequence>
<evidence type="ECO:0000313" key="3">
    <source>
        <dbReference type="EMBL" id="KAF4387250.1"/>
    </source>
</evidence>
<evidence type="ECO:0000313" key="4">
    <source>
        <dbReference type="Proteomes" id="UP000525078"/>
    </source>
</evidence>
<organism evidence="1 5">
    <name type="scientific">Cannabis sativa</name>
    <name type="common">Hemp</name>
    <name type="synonym">Marijuana</name>
    <dbReference type="NCBI Taxonomy" id="3483"/>
    <lineage>
        <taxon>Eukaryota</taxon>
        <taxon>Viridiplantae</taxon>
        <taxon>Streptophyta</taxon>
        <taxon>Embryophyta</taxon>
        <taxon>Tracheophyta</taxon>
        <taxon>Spermatophyta</taxon>
        <taxon>Magnoliopsida</taxon>
        <taxon>eudicotyledons</taxon>
        <taxon>Gunneridae</taxon>
        <taxon>Pentapetalae</taxon>
        <taxon>rosids</taxon>
        <taxon>fabids</taxon>
        <taxon>Rosales</taxon>
        <taxon>Cannabaceae</taxon>
        <taxon>Cannabis</taxon>
    </lineage>
</organism>
<evidence type="ECO:0000313" key="5">
    <source>
        <dbReference type="Proteomes" id="UP000583929"/>
    </source>
</evidence>
<evidence type="ECO:0000313" key="1">
    <source>
        <dbReference type="EMBL" id="KAF4346052.1"/>
    </source>
</evidence>
<name>A0A7J6DJ15_CANSA</name>
<proteinExistence type="predicted"/>
<evidence type="ECO:0000313" key="2">
    <source>
        <dbReference type="EMBL" id="KAF4369442.1"/>
    </source>
</evidence>
<dbReference type="EMBL" id="JAATIQ010001216">
    <property type="protein sequence ID" value="KAF4346052.1"/>
    <property type="molecule type" value="Genomic_DNA"/>
</dbReference>
<evidence type="ECO:0008006" key="6">
    <source>
        <dbReference type="Google" id="ProtNLM"/>
    </source>
</evidence>
<keyword evidence="5" id="KW-1185">Reference proteome</keyword>
<dbReference type="EMBL" id="JAATIP010000127">
    <property type="protein sequence ID" value="KAF4369442.1"/>
    <property type="molecule type" value="Genomic_DNA"/>
</dbReference>
<comment type="caution">
    <text evidence="1">The sequence shown here is derived from an EMBL/GenBank/DDBJ whole genome shotgun (WGS) entry which is preliminary data.</text>
</comment>